<feature type="transmembrane region" description="Helical" evidence="1">
    <location>
        <begin position="60"/>
        <end position="77"/>
    </location>
</feature>
<accession>A0A328PAW7</accession>
<keyword evidence="3" id="KW-1185">Reference proteome</keyword>
<dbReference type="Proteomes" id="UP000248926">
    <property type="component" value="Unassembled WGS sequence"/>
</dbReference>
<feature type="transmembrane region" description="Helical" evidence="1">
    <location>
        <begin position="33"/>
        <end position="54"/>
    </location>
</feature>
<name>A0A328PAW7_9GAMM</name>
<protein>
    <submittedName>
        <fullName evidence="2">Uncharacterized protein</fullName>
    </submittedName>
</protein>
<comment type="caution">
    <text evidence="2">The sequence shown here is derived from an EMBL/GenBank/DDBJ whole genome shotgun (WGS) entry which is preliminary data.</text>
</comment>
<organism evidence="2 3">
    <name type="scientific">Dyella jiangningensis</name>
    <dbReference type="NCBI Taxonomy" id="1379159"/>
    <lineage>
        <taxon>Bacteria</taxon>
        <taxon>Pseudomonadati</taxon>
        <taxon>Pseudomonadota</taxon>
        <taxon>Gammaproteobacteria</taxon>
        <taxon>Lysobacterales</taxon>
        <taxon>Rhodanobacteraceae</taxon>
        <taxon>Dyella</taxon>
    </lineage>
</organism>
<evidence type="ECO:0000256" key="1">
    <source>
        <dbReference type="SAM" id="Phobius"/>
    </source>
</evidence>
<dbReference type="AlphaFoldDB" id="A0A328PAW7"/>
<dbReference type="OrthoDB" id="5958239at2"/>
<gene>
    <name evidence="2" type="ORF">CA260_08065</name>
</gene>
<evidence type="ECO:0000313" key="2">
    <source>
        <dbReference type="EMBL" id="RAO77802.1"/>
    </source>
</evidence>
<proteinExistence type="predicted"/>
<sequence>MEQWLDKAMQGVDPDSPDAFLHIFMNLMGMVPWAALFWWNVAFVAVGALIGWWRGRLLEGIVWAAVLGPLGWIVVSLRPRPKPAAVPPPLPRKHRT</sequence>
<dbReference type="EMBL" id="NFZS01000001">
    <property type="protein sequence ID" value="RAO77802.1"/>
    <property type="molecule type" value="Genomic_DNA"/>
</dbReference>
<reference evidence="2 3" key="1">
    <citation type="journal article" date="2018" name="Genet. Mol. Biol.">
        <title>The genome sequence of Dyella jiangningensis FCAV SCS01 from a lignocellulose-decomposing microbial consortium metagenome reveals potential for biotechnological applications.</title>
        <authorList>
            <person name="Desiderato J.G."/>
            <person name="Alvarenga D.O."/>
            <person name="Constancio M.T.L."/>
            <person name="Alves L.M.C."/>
            <person name="Varani A.M."/>
        </authorList>
    </citation>
    <scope>NUCLEOTIDE SEQUENCE [LARGE SCALE GENOMIC DNA]</scope>
    <source>
        <strain evidence="2 3">FCAV SCS01</strain>
    </source>
</reference>
<keyword evidence="1" id="KW-0472">Membrane</keyword>
<keyword evidence="1" id="KW-1133">Transmembrane helix</keyword>
<keyword evidence="1" id="KW-0812">Transmembrane</keyword>
<evidence type="ECO:0000313" key="3">
    <source>
        <dbReference type="Proteomes" id="UP000248926"/>
    </source>
</evidence>